<dbReference type="STRING" id="4232.A0A251RZE9"/>
<evidence type="ECO:0000256" key="4">
    <source>
        <dbReference type="ARBA" id="ARBA00023136"/>
    </source>
</evidence>
<protein>
    <submittedName>
        <fullName evidence="7 8">G-protein gamma</fullName>
    </submittedName>
</protein>
<gene>
    <name evidence="8" type="ORF">HannXRQ_Chr16g0514691</name>
    <name evidence="7" type="ORF">HanXRQr2_Chr12g0554001</name>
</gene>
<accession>A0A251RZE9</accession>
<dbReference type="SMART" id="SM01224">
    <property type="entry name" value="G_gamma"/>
    <property type="match status" value="1"/>
</dbReference>
<keyword evidence="5" id="KW-0807">Transducer</keyword>
<evidence type="ECO:0000259" key="6">
    <source>
        <dbReference type="SMART" id="SM01224"/>
    </source>
</evidence>
<evidence type="ECO:0000313" key="7">
    <source>
        <dbReference type="EMBL" id="KAF5778986.1"/>
    </source>
</evidence>
<reference evidence="8" key="2">
    <citation type="submission" date="2017-02" db="EMBL/GenBank/DDBJ databases">
        <title>Sunflower complete genome.</title>
        <authorList>
            <person name="Langlade N."/>
            <person name="Munos S."/>
        </authorList>
    </citation>
    <scope>NUCLEOTIDE SEQUENCE [LARGE SCALE GENOMIC DNA]</scope>
    <source>
        <tissue evidence="8">Leaves</tissue>
    </source>
</reference>
<sequence length="95" mass="10771">MQSEQVRSMVADTTVTGKHRISAAFNKLQQETHSLQKELEQLENTEAASSVCKDILHDVETRPDPLLPITSEPNPSWDRWFEGPQDKSVCKCCIM</sequence>
<dbReference type="InterPro" id="IPR045878">
    <property type="entry name" value="GG1/2"/>
</dbReference>
<evidence type="ECO:0000256" key="5">
    <source>
        <dbReference type="ARBA" id="ARBA00023224"/>
    </source>
</evidence>
<dbReference type="OMA" id="VESHGCG"/>
<keyword evidence="4" id="KW-0472">Membrane</keyword>
<comment type="subcellular location">
    <subcellularLocation>
        <location evidence="1">Cell membrane</location>
    </subcellularLocation>
</comment>
<dbReference type="Pfam" id="PF00631">
    <property type="entry name" value="G-gamma"/>
    <property type="match status" value="1"/>
</dbReference>
<dbReference type="PANTHER" id="PTHR35129">
    <property type="entry name" value="GUANINE NUCLEOTIDE-BINDING PROTEIN SUBUNIT GAMMA 1"/>
    <property type="match status" value="1"/>
</dbReference>
<dbReference type="GO" id="GO:0005886">
    <property type="term" value="C:plasma membrane"/>
    <property type="evidence" value="ECO:0007669"/>
    <property type="project" value="UniProtKB-SubCell"/>
</dbReference>
<reference evidence="7" key="3">
    <citation type="submission" date="2020-06" db="EMBL/GenBank/DDBJ databases">
        <title>Helianthus annuus Genome sequencing and assembly Release 2.</title>
        <authorList>
            <person name="Gouzy J."/>
            <person name="Langlade N."/>
            <person name="Munos S."/>
        </authorList>
    </citation>
    <scope>NUCLEOTIDE SEQUENCE</scope>
    <source>
        <tissue evidence="7">Leaves</tissue>
    </source>
</reference>
<dbReference type="Proteomes" id="UP000215914">
    <property type="component" value="Chromosome 16"/>
</dbReference>
<keyword evidence="2" id="KW-1003">Cell membrane</keyword>
<evidence type="ECO:0000256" key="1">
    <source>
        <dbReference type="ARBA" id="ARBA00004236"/>
    </source>
</evidence>
<feature type="domain" description="G protein gamma" evidence="6">
    <location>
        <begin position="22"/>
        <end position="93"/>
    </location>
</feature>
<evidence type="ECO:0000313" key="9">
    <source>
        <dbReference type="Proteomes" id="UP000215914"/>
    </source>
</evidence>
<evidence type="ECO:0000256" key="3">
    <source>
        <dbReference type="ARBA" id="ARBA00023054"/>
    </source>
</evidence>
<dbReference type="GO" id="GO:0007186">
    <property type="term" value="P:G protein-coupled receptor signaling pathway"/>
    <property type="evidence" value="ECO:0007669"/>
    <property type="project" value="InterPro"/>
</dbReference>
<dbReference type="AlphaFoldDB" id="A0A251RZE9"/>
<dbReference type="InParanoid" id="A0A251RZE9"/>
<dbReference type="EMBL" id="CM007905">
    <property type="protein sequence ID" value="OTF91778.1"/>
    <property type="molecule type" value="Genomic_DNA"/>
</dbReference>
<dbReference type="InterPro" id="IPR015898">
    <property type="entry name" value="G-protein_gamma-like_dom"/>
</dbReference>
<organism evidence="8 9">
    <name type="scientific">Helianthus annuus</name>
    <name type="common">Common sunflower</name>
    <dbReference type="NCBI Taxonomy" id="4232"/>
    <lineage>
        <taxon>Eukaryota</taxon>
        <taxon>Viridiplantae</taxon>
        <taxon>Streptophyta</taxon>
        <taxon>Embryophyta</taxon>
        <taxon>Tracheophyta</taxon>
        <taxon>Spermatophyta</taxon>
        <taxon>Magnoliopsida</taxon>
        <taxon>eudicotyledons</taxon>
        <taxon>Gunneridae</taxon>
        <taxon>Pentapetalae</taxon>
        <taxon>asterids</taxon>
        <taxon>campanulids</taxon>
        <taxon>Asterales</taxon>
        <taxon>Asteraceae</taxon>
        <taxon>Asteroideae</taxon>
        <taxon>Heliantheae alliance</taxon>
        <taxon>Heliantheae</taxon>
        <taxon>Helianthus</taxon>
    </lineage>
</organism>
<keyword evidence="9" id="KW-1185">Reference proteome</keyword>
<proteinExistence type="predicted"/>
<reference evidence="7 9" key="1">
    <citation type="journal article" date="2017" name="Nature">
        <title>The sunflower genome provides insights into oil metabolism, flowering and Asterid evolution.</title>
        <authorList>
            <person name="Badouin H."/>
            <person name="Gouzy J."/>
            <person name="Grassa C.J."/>
            <person name="Murat F."/>
            <person name="Staton S.E."/>
            <person name="Cottret L."/>
            <person name="Lelandais-Briere C."/>
            <person name="Owens G.L."/>
            <person name="Carrere S."/>
            <person name="Mayjonade B."/>
            <person name="Legrand L."/>
            <person name="Gill N."/>
            <person name="Kane N.C."/>
            <person name="Bowers J.E."/>
            <person name="Hubner S."/>
            <person name="Bellec A."/>
            <person name="Berard A."/>
            <person name="Berges H."/>
            <person name="Blanchet N."/>
            <person name="Boniface M.C."/>
            <person name="Brunel D."/>
            <person name="Catrice O."/>
            <person name="Chaidir N."/>
            <person name="Claudel C."/>
            <person name="Donnadieu C."/>
            <person name="Faraut T."/>
            <person name="Fievet G."/>
            <person name="Helmstetter N."/>
            <person name="King M."/>
            <person name="Knapp S.J."/>
            <person name="Lai Z."/>
            <person name="Le Paslier M.C."/>
            <person name="Lippi Y."/>
            <person name="Lorenzon L."/>
            <person name="Mandel J.R."/>
            <person name="Marage G."/>
            <person name="Marchand G."/>
            <person name="Marquand E."/>
            <person name="Bret-Mestries E."/>
            <person name="Morien E."/>
            <person name="Nambeesan S."/>
            <person name="Nguyen T."/>
            <person name="Pegot-Espagnet P."/>
            <person name="Pouilly N."/>
            <person name="Raftis F."/>
            <person name="Sallet E."/>
            <person name="Schiex T."/>
            <person name="Thomas J."/>
            <person name="Vandecasteele C."/>
            <person name="Vares D."/>
            <person name="Vear F."/>
            <person name="Vautrin S."/>
            <person name="Crespi M."/>
            <person name="Mangin B."/>
            <person name="Burke J.M."/>
            <person name="Salse J."/>
            <person name="Munos S."/>
            <person name="Vincourt P."/>
            <person name="Rieseberg L.H."/>
            <person name="Langlade N.B."/>
        </authorList>
    </citation>
    <scope>NUCLEOTIDE SEQUENCE [LARGE SCALE GENOMIC DNA]</scope>
    <source>
        <strain evidence="9">cv. SF193</strain>
        <tissue evidence="7">Leaves</tissue>
    </source>
</reference>
<dbReference type="Gramene" id="mRNA:HanXRQr2_Chr12g0554001">
    <property type="protein sequence ID" value="mRNA:HanXRQr2_Chr12g0554001"/>
    <property type="gene ID" value="HanXRQr2_Chr12g0554001"/>
</dbReference>
<name>A0A251RZE9_HELAN</name>
<evidence type="ECO:0000256" key="2">
    <source>
        <dbReference type="ARBA" id="ARBA00022475"/>
    </source>
</evidence>
<dbReference type="PANTHER" id="PTHR35129:SF6">
    <property type="entry name" value="G PROTEIN GAMMA DOMAIN-CONTAINING PROTEIN"/>
    <property type="match status" value="1"/>
</dbReference>
<evidence type="ECO:0000313" key="8">
    <source>
        <dbReference type="EMBL" id="OTF91778.1"/>
    </source>
</evidence>
<dbReference type="EMBL" id="MNCJ02000327">
    <property type="protein sequence ID" value="KAF5778986.1"/>
    <property type="molecule type" value="Genomic_DNA"/>
</dbReference>
<keyword evidence="3" id="KW-0175">Coiled coil</keyword>